<feature type="compositionally biased region" description="Polar residues" evidence="1">
    <location>
        <begin position="702"/>
        <end position="722"/>
    </location>
</feature>
<feature type="region of interest" description="Disordered" evidence="1">
    <location>
        <begin position="700"/>
        <end position="722"/>
    </location>
</feature>
<comment type="caution">
    <text evidence="3">The sequence shown here is derived from an EMBL/GenBank/DDBJ whole genome shotgun (WGS) entry which is preliminary data.</text>
</comment>
<dbReference type="EMBL" id="LNYO01000013">
    <property type="protein sequence ID" value="KTD35885.1"/>
    <property type="molecule type" value="Genomic_DNA"/>
</dbReference>
<feature type="transmembrane region" description="Helical" evidence="2">
    <location>
        <begin position="440"/>
        <end position="460"/>
    </location>
</feature>
<dbReference type="STRING" id="45070.Lnau_0869"/>
<gene>
    <name evidence="3" type="ORF">Lnau_0869</name>
</gene>
<proteinExistence type="predicted"/>
<keyword evidence="4" id="KW-1185">Reference proteome</keyword>
<dbReference type="PATRIC" id="fig|45070.6.peg.921"/>
<name>A0A0W0WU93_9GAMM</name>
<feature type="region of interest" description="Disordered" evidence="1">
    <location>
        <begin position="754"/>
        <end position="779"/>
    </location>
</feature>
<evidence type="ECO:0000313" key="3">
    <source>
        <dbReference type="EMBL" id="KTD35885.1"/>
    </source>
</evidence>
<dbReference type="Proteomes" id="UP000054725">
    <property type="component" value="Unassembled WGS sequence"/>
</dbReference>
<dbReference type="OrthoDB" id="5653491at2"/>
<dbReference type="AlphaFoldDB" id="A0A0W0WU93"/>
<sequence length="779" mass="88132">MKPIEIASALITGYDLLSANVRDEFENTEAGAIFYAAIAKAEGPITELEAIRDNSWFWQKGTYQKQIDEAIKALADKALTPDVTDSEEYKDLIRQIILKVLPKIYPDIKYLTAEEQFQLASAEFSITLQSKYIQANNDVEAYQSPLIPRSGDPLFYDLIEYYRYSIIETWKRQLATDENLSLIRTNIALGKGLERSRALADFFPFLRDPSLSNPTSATDQLYNAYQLEIEAAEEERRVPNTEKVEEDFLTQLLFQELQAKAGHYIDALQIDSHNLLDEFNQTQANLLAKKILDAFNKGQTLEMHNWLEAYRAELSSYIRNKIELINGKRWSSPILASLTDLAKPLSVLWNNWVTNGSAEFAARVGDAQQFLQYMGAASQNDNPLFWGVDAYNLLRNANQVVETKNTLFNLLIKPFKPLIAEYQDIAKYEKSFLKQIFRTVMPLLIVAGLLVLVGMLLTPFGLPELAFLVLAIPTIFIGLALATKYVTWKNSIYQSLRQWWYGGPFEIPELKVSERMISVFGDQARLNAAQTVQEKDDLLQEFRQTAEAIRAIYIEEMQKLNENEAYFAEHEAGLTEEELKARKANLAEIYALGFEWYDIHSNTQLGIDVVKAVAIKRLSKIADKNYGALLERLQDTEGVLIDQAVNNLVANLNTSLLPDLDQSVEPERDNDEDDNLVFNNGRAPQVSLVAERASLADVVDQANRTQRPSSENARSASAAQPSATNPLRLFSLNCVKEHKKVEKISKLLEKIKYENREDDGSSQADGSSNQGRRPVMGVM</sequence>
<feature type="transmembrane region" description="Helical" evidence="2">
    <location>
        <begin position="466"/>
        <end position="487"/>
    </location>
</feature>
<evidence type="ECO:0000256" key="2">
    <source>
        <dbReference type="SAM" id="Phobius"/>
    </source>
</evidence>
<protein>
    <submittedName>
        <fullName evidence="3">Uncharacterized protein</fullName>
    </submittedName>
</protein>
<feature type="compositionally biased region" description="Polar residues" evidence="1">
    <location>
        <begin position="761"/>
        <end position="771"/>
    </location>
</feature>
<keyword evidence="2" id="KW-0812">Transmembrane</keyword>
<evidence type="ECO:0000256" key="1">
    <source>
        <dbReference type="SAM" id="MobiDB-lite"/>
    </source>
</evidence>
<dbReference type="RefSeq" id="WP_058503924.1">
    <property type="nucleotide sequence ID" value="NZ_CAAAIF010000001.1"/>
</dbReference>
<keyword evidence="2" id="KW-1133">Transmembrane helix</keyword>
<organism evidence="3 4">
    <name type="scientific">Legionella nautarum</name>
    <dbReference type="NCBI Taxonomy" id="45070"/>
    <lineage>
        <taxon>Bacteria</taxon>
        <taxon>Pseudomonadati</taxon>
        <taxon>Pseudomonadota</taxon>
        <taxon>Gammaproteobacteria</taxon>
        <taxon>Legionellales</taxon>
        <taxon>Legionellaceae</taxon>
        <taxon>Legionella</taxon>
    </lineage>
</organism>
<accession>A0A0W0WU93</accession>
<keyword evidence="2" id="KW-0472">Membrane</keyword>
<evidence type="ECO:0000313" key="4">
    <source>
        <dbReference type="Proteomes" id="UP000054725"/>
    </source>
</evidence>
<reference evidence="3 4" key="1">
    <citation type="submission" date="2015-11" db="EMBL/GenBank/DDBJ databases">
        <title>Genomic analysis of 38 Legionella species identifies large and diverse effector repertoires.</title>
        <authorList>
            <person name="Burstein D."/>
            <person name="Amaro F."/>
            <person name="Zusman T."/>
            <person name="Lifshitz Z."/>
            <person name="Cohen O."/>
            <person name="Gilbert J.A."/>
            <person name="Pupko T."/>
            <person name="Shuman H.A."/>
            <person name="Segal G."/>
        </authorList>
    </citation>
    <scope>NUCLEOTIDE SEQUENCE [LARGE SCALE GENOMIC DNA]</scope>
    <source>
        <strain evidence="3 4">ATCC 49506</strain>
    </source>
</reference>